<dbReference type="STRING" id="4097.A0A1S3ZEQ2"/>
<reference evidence="1" key="1">
    <citation type="submission" date="2025-08" db="UniProtKB">
        <authorList>
            <consortium name="RefSeq"/>
        </authorList>
    </citation>
    <scope>IDENTIFICATION</scope>
</reference>
<sequence length="152" mass="17380">MFFGLELTYGKEGIRLSQLKYAEDFVHLANLTDDKKVHTPMEANTKYRKEQGEQTLYRHLVGSLIYLTMSRLAVSYEVEVLSQFVTKPYKIHNSALLRVIRYIRSIVNRSLLFPSSSSLDMVGYADAYWDGCPDSRQSTTGWCMSLGSCMIS</sequence>
<dbReference type="PANTHER" id="PTHR11439">
    <property type="entry name" value="GAG-POL-RELATED RETROTRANSPOSON"/>
    <property type="match status" value="1"/>
</dbReference>
<dbReference type="OrthoDB" id="2012657at2759"/>
<gene>
    <name evidence="1" type="primary">LOC107786000</name>
</gene>
<organism evidence="1">
    <name type="scientific">Nicotiana tabacum</name>
    <name type="common">Common tobacco</name>
    <dbReference type="NCBI Taxonomy" id="4097"/>
    <lineage>
        <taxon>Eukaryota</taxon>
        <taxon>Viridiplantae</taxon>
        <taxon>Streptophyta</taxon>
        <taxon>Embryophyta</taxon>
        <taxon>Tracheophyta</taxon>
        <taxon>Spermatophyta</taxon>
        <taxon>Magnoliopsida</taxon>
        <taxon>eudicotyledons</taxon>
        <taxon>Gunneridae</taxon>
        <taxon>Pentapetalae</taxon>
        <taxon>asterids</taxon>
        <taxon>lamiids</taxon>
        <taxon>Solanales</taxon>
        <taxon>Solanaceae</taxon>
        <taxon>Nicotianoideae</taxon>
        <taxon>Nicotianeae</taxon>
        <taxon>Nicotiana</taxon>
    </lineage>
</organism>
<dbReference type="PANTHER" id="PTHR11439:SF499">
    <property type="entry name" value="PPC DOMAIN-CONTAINING PROTEIN"/>
    <property type="match status" value="1"/>
</dbReference>
<proteinExistence type="predicted"/>
<name>A0A1S3ZEQ2_TOBAC</name>
<dbReference type="KEGG" id="nta:107786000"/>
<dbReference type="OMA" id="HTPMEAN"/>
<dbReference type="AlphaFoldDB" id="A0A1S3ZEQ2"/>
<dbReference type="PaxDb" id="4097-A0A1S3ZEQ2"/>
<accession>A0A1S3ZEQ2</accession>
<evidence type="ECO:0000313" key="1">
    <source>
        <dbReference type="RefSeq" id="XP_016462918.1"/>
    </source>
</evidence>
<dbReference type="RefSeq" id="XP_016462918.1">
    <property type="nucleotide sequence ID" value="XM_016607432.1"/>
</dbReference>
<protein>
    <submittedName>
        <fullName evidence="1">Uncharacterized mitochondrial protein AtMg00810-like</fullName>
    </submittedName>
</protein>